<organism evidence="1 2">
    <name type="scientific">Naganishia onofrii</name>
    <dbReference type="NCBI Taxonomy" id="1851511"/>
    <lineage>
        <taxon>Eukaryota</taxon>
        <taxon>Fungi</taxon>
        <taxon>Dikarya</taxon>
        <taxon>Basidiomycota</taxon>
        <taxon>Agaricomycotina</taxon>
        <taxon>Tremellomycetes</taxon>
        <taxon>Filobasidiales</taxon>
        <taxon>Filobasidiaceae</taxon>
        <taxon>Naganishia</taxon>
    </lineage>
</organism>
<name>A0ACC2XVF8_9TREE</name>
<dbReference type="EMBL" id="JASBWV010000001">
    <property type="protein sequence ID" value="KAJ9127873.1"/>
    <property type="molecule type" value="Genomic_DNA"/>
</dbReference>
<keyword evidence="2" id="KW-1185">Reference proteome</keyword>
<proteinExistence type="predicted"/>
<reference evidence="1" key="1">
    <citation type="submission" date="2023-04" db="EMBL/GenBank/DDBJ databases">
        <title>Draft Genome sequencing of Naganishia species isolated from polar environments using Oxford Nanopore Technology.</title>
        <authorList>
            <person name="Leo P."/>
            <person name="Venkateswaran K."/>
        </authorList>
    </citation>
    <scope>NUCLEOTIDE SEQUENCE</scope>
    <source>
        <strain evidence="1">DBVPG 5303</strain>
    </source>
</reference>
<gene>
    <name evidence="1" type="ORF">QFC24_000158</name>
</gene>
<sequence>MRPAIPSLLRNVARPASTLRVHAVALPRSGAGSRPIAAATPFVRAQLIAHRAPIRQRLFNTSSKTTNAATLAAPFARVESSSGSTSSSSSLPALTTPAVANWLYISSGLVFFIIVVGGVTRLTESGLSITEWEPVKGILPPIGDEQWAVEWEKYRVTPEGMMMNSQLDMDSFKRIFYMEWAHRLAGRVLGVGFILPAAYFLAKGKVAPGTRWKLAAIAGGIGFQGALGWYMVKSGLDEENFTHAGAVPRVSQYRLAAHLGAALMLYTGMVHTANTIKRDWKYAVGGEGVKIAGVTGSERLWNVLQHPSVKRFGKWSTVVGGMVLFTAISGAFVAGLDAGLIYNEFPTMGGRLMPPAEEMMDPRYAKAADKSDTWWRNLLENPTTVQFDHRALAITTFTAVLSLPLLATRPALRRCLPPTTLTWAKTAAAAAILQVTMGVTTLLYLVPVPLAAAHQAGSVLLLTTMLGLAGTMRRPSALARAYKAARQSSMQAQGSANVKAGQQAGFAGNVQGVLRNVDSSLKARVNTP</sequence>
<comment type="caution">
    <text evidence="1">The sequence shown here is derived from an EMBL/GenBank/DDBJ whole genome shotgun (WGS) entry which is preliminary data.</text>
</comment>
<evidence type="ECO:0000313" key="2">
    <source>
        <dbReference type="Proteomes" id="UP001234202"/>
    </source>
</evidence>
<dbReference type="Proteomes" id="UP001234202">
    <property type="component" value="Unassembled WGS sequence"/>
</dbReference>
<protein>
    <submittedName>
        <fullName evidence="1">Uncharacterized protein</fullName>
    </submittedName>
</protein>
<accession>A0ACC2XVF8</accession>
<evidence type="ECO:0000313" key="1">
    <source>
        <dbReference type="EMBL" id="KAJ9127873.1"/>
    </source>
</evidence>